<dbReference type="AlphaFoldDB" id="A0A4Z2G5A6"/>
<keyword evidence="11" id="KW-1185">Reference proteome</keyword>
<evidence type="ECO:0000256" key="2">
    <source>
        <dbReference type="ARBA" id="ARBA00004300"/>
    </source>
</evidence>
<evidence type="ECO:0000256" key="6">
    <source>
        <dbReference type="ARBA" id="ARBA00023212"/>
    </source>
</evidence>
<gene>
    <name evidence="10" type="primary">cep290_1</name>
    <name evidence="10" type="ORF">EYF80_041347</name>
</gene>
<dbReference type="GO" id="GO:0034451">
    <property type="term" value="C:centriolar satellite"/>
    <property type="evidence" value="ECO:0007669"/>
    <property type="project" value="TreeGrafter"/>
</dbReference>
<feature type="coiled-coil region" evidence="8">
    <location>
        <begin position="66"/>
        <end position="186"/>
    </location>
</feature>
<sequence length="248" mass="28090">MKTSYSDVEEAFLSSAEPQNQSDPEVRGLQRRGRRPESGLEERAEPRGLEDDPQKVKAELLRWEEGKKWQARMEKVRSALKEKERENQAQSRQLATLRHLQARLEQEKSALQRKVRGHGVTSDQVVGARCSDLEAELEELRNKNSELEALVLNIKQRQALPRDAALESLTLRNRLLEERLLQEERLLPKEPASRASVSPPRLHPDGSLFSQHPQCITLWRPPSGGLLHPASRSLCGSPSLAVTLASWP</sequence>
<comment type="caution">
    <text evidence="10">The sequence shown here is derived from an EMBL/GenBank/DDBJ whole genome shotgun (WGS) entry which is preliminary data.</text>
</comment>
<dbReference type="OrthoDB" id="8964251at2759"/>
<dbReference type="EMBL" id="SRLO01000697">
    <property type="protein sequence ID" value="TNN48421.1"/>
    <property type="molecule type" value="Genomic_DNA"/>
</dbReference>
<reference evidence="10 11" key="1">
    <citation type="submission" date="2019-03" db="EMBL/GenBank/DDBJ databases">
        <title>First draft genome of Liparis tanakae, snailfish: a comprehensive survey of snailfish specific genes.</title>
        <authorList>
            <person name="Kim W."/>
            <person name="Song I."/>
            <person name="Jeong J.-H."/>
            <person name="Kim D."/>
            <person name="Kim S."/>
            <person name="Ryu S."/>
            <person name="Song J.Y."/>
            <person name="Lee S.K."/>
        </authorList>
    </citation>
    <scope>NUCLEOTIDE SEQUENCE [LARGE SCALE GENOMIC DNA]</scope>
    <source>
        <tissue evidence="10">Muscle</tissue>
    </source>
</reference>
<dbReference type="PANTHER" id="PTHR18879:SF20">
    <property type="entry name" value="CENTROSOMAL PROTEIN OF 290 KDA"/>
    <property type="match status" value="1"/>
</dbReference>
<accession>A0A4Z2G5A6</accession>
<keyword evidence="4" id="KW-0970">Cilium biogenesis/degradation</keyword>
<dbReference type="GO" id="GO:0001822">
    <property type="term" value="P:kidney development"/>
    <property type="evidence" value="ECO:0007669"/>
    <property type="project" value="TreeGrafter"/>
</dbReference>
<feature type="region of interest" description="Disordered" evidence="9">
    <location>
        <begin position="1"/>
        <end position="56"/>
    </location>
</feature>
<evidence type="ECO:0000256" key="3">
    <source>
        <dbReference type="ARBA" id="ARBA00022490"/>
    </source>
</evidence>
<dbReference type="GO" id="GO:1905349">
    <property type="term" value="P:ciliary transition zone assembly"/>
    <property type="evidence" value="ECO:0007669"/>
    <property type="project" value="TreeGrafter"/>
</dbReference>
<evidence type="ECO:0000256" key="1">
    <source>
        <dbReference type="ARBA" id="ARBA00004120"/>
    </source>
</evidence>
<dbReference type="InterPro" id="IPR026201">
    <property type="entry name" value="Cep290"/>
</dbReference>
<evidence type="ECO:0000313" key="10">
    <source>
        <dbReference type="EMBL" id="TNN48421.1"/>
    </source>
</evidence>
<dbReference type="GO" id="GO:0043010">
    <property type="term" value="P:camera-type eye development"/>
    <property type="evidence" value="ECO:0007669"/>
    <property type="project" value="TreeGrafter"/>
</dbReference>
<feature type="compositionally biased region" description="Basic and acidic residues" evidence="9">
    <location>
        <begin position="35"/>
        <end position="56"/>
    </location>
</feature>
<keyword evidence="5 8" id="KW-0175">Coiled coil</keyword>
<evidence type="ECO:0000256" key="4">
    <source>
        <dbReference type="ARBA" id="ARBA00022794"/>
    </source>
</evidence>
<comment type="subcellular location">
    <subcellularLocation>
        <location evidence="1">Cytoplasm</location>
        <location evidence="1">Cytoskeleton</location>
        <location evidence="1">Cilium basal body</location>
    </subcellularLocation>
    <subcellularLocation>
        <location evidence="2">Cytoplasm</location>
        <location evidence="2">Cytoskeleton</location>
        <location evidence="2">Microtubule organizing center</location>
        <location evidence="2">Centrosome</location>
    </subcellularLocation>
</comment>
<evidence type="ECO:0000256" key="9">
    <source>
        <dbReference type="SAM" id="MobiDB-lite"/>
    </source>
</evidence>
<name>A0A4Z2G5A6_9TELE</name>
<keyword evidence="3" id="KW-0963">Cytoplasm</keyword>
<dbReference type="GO" id="GO:1905515">
    <property type="term" value="P:non-motile cilium assembly"/>
    <property type="evidence" value="ECO:0007669"/>
    <property type="project" value="TreeGrafter"/>
</dbReference>
<dbReference type="GO" id="GO:0097711">
    <property type="term" value="P:ciliary basal body-plasma membrane docking"/>
    <property type="evidence" value="ECO:0007669"/>
    <property type="project" value="TreeGrafter"/>
</dbReference>
<keyword evidence="7" id="KW-0966">Cell projection</keyword>
<evidence type="ECO:0000256" key="8">
    <source>
        <dbReference type="SAM" id="Coils"/>
    </source>
</evidence>
<proteinExistence type="predicted"/>
<evidence type="ECO:0000256" key="7">
    <source>
        <dbReference type="ARBA" id="ARBA00023273"/>
    </source>
</evidence>
<evidence type="ECO:0000256" key="5">
    <source>
        <dbReference type="ARBA" id="ARBA00023054"/>
    </source>
</evidence>
<keyword evidence="6" id="KW-0206">Cytoskeleton</keyword>
<protein>
    <submittedName>
        <fullName evidence="10">Centrosomal protein</fullName>
    </submittedName>
</protein>
<dbReference type="GO" id="GO:0035869">
    <property type="term" value="C:ciliary transition zone"/>
    <property type="evidence" value="ECO:0007669"/>
    <property type="project" value="TreeGrafter"/>
</dbReference>
<dbReference type="Proteomes" id="UP000314294">
    <property type="component" value="Unassembled WGS sequence"/>
</dbReference>
<organism evidence="10 11">
    <name type="scientific">Liparis tanakae</name>
    <name type="common">Tanaka's snailfish</name>
    <dbReference type="NCBI Taxonomy" id="230148"/>
    <lineage>
        <taxon>Eukaryota</taxon>
        <taxon>Metazoa</taxon>
        <taxon>Chordata</taxon>
        <taxon>Craniata</taxon>
        <taxon>Vertebrata</taxon>
        <taxon>Euteleostomi</taxon>
        <taxon>Actinopterygii</taxon>
        <taxon>Neopterygii</taxon>
        <taxon>Teleostei</taxon>
        <taxon>Neoteleostei</taxon>
        <taxon>Acanthomorphata</taxon>
        <taxon>Eupercaria</taxon>
        <taxon>Perciformes</taxon>
        <taxon>Cottioidei</taxon>
        <taxon>Cottales</taxon>
        <taxon>Liparidae</taxon>
        <taxon>Liparis</taxon>
    </lineage>
</organism>
<dbReference type="PANTHER" id="PTHR18879">
    <property type="entry name" value="CENTROSOMAL PROTEIN OF 290 KDA"/>
    <property type="match status" value="1"/>
</dbReference>
<evidence type="ECO:0000313" key="11">
    <source>
        <dbReference type="Proteomes" id="UP000314294"/>
    </source>
</evidence>